<dbReference type="PANTHER" id="PTHR15435:SF2">
    <property type="entry name" value="KICSTOR COMPLEX PROTEIN KAPTIN"/>
    <property type="match status" value="1"/>
</dbReference>
<name>A0A671KVI0_9TELE</name>
<dbReference type="GO" id="GO:0015629">
    <property type="term" value="C:actin cytoskeleton"/>
    <property type="evidence" value="ECO:0007669"/>
    <property type="project" value="InterPro"/>
</dbReference>
<dbReference type="GO" id="GO:0034198">
    <property type="term" value="P:cellular response to amino acid starvation"/>
    <property type="evidence" value="ECO:0007669"/>
    <property type="project" value="TreeGrafter"/>
</dbReference>
<keyword evidence="3" id="KW-1185">Reference proteome</keyword>
<evidence type="ECO:0008006" key="4">
    <source>
        <dbReference type="Google" id="ProtNLM"/>
    </source>
</evidence>
<dbReference type="PANTHER" id="PTHR15435">
    <property type="entry name" value="KICSTOR COMPLEX PROTEIN KAPTIN"/>
    <property type="match status" value="1"/>
</dbReference>
<evidence type="ECO:0000313" key="3">
    <source>
        <dbReference type="Proteomes" id="UP000472260"/>
    </source>
</evidence>
<reference evidence="2" key="2">
    <citation type="submission" date="2025-09" db="UniProtKB">
        <authorList>
            <consortium name="Ensembl"/>
        </authorList>
    </citation>
    <scope>IDENTIFICATION</scope>
</reference>
<protein>
    <recommendedName>
        <fullName evidence="4">Kaptin (actin binding protein)</fullName>
    </recommendedName>
</protein>
<reference evidence="2" key="1">
    <citation type="submission" date="2025-08" db="UniProtKB">
        <authorList>
            <consortium name="Ensembl"/>
        </authorList>
    </citation>
    <scope>IDENTIFICATION</scope>
</reference>
<dbReference type="GO" id="GO:1904262">
    <property type="term" value="P:negative regulation of TORC1 signaling"/>
    <property type="evidence" value="ECO:0007669"/>
    <property type="project" value="TreeGrafter"/>
</dbReference>
<dbReference type="SUPFAM" id="SSF69318">
    <property type="entry name" value="Integrin alpha N-terminal domain"/>
    <property type="match status" value="1"/>
</dbReference>
<dbReference type="GO" id="GO:0030027">
    <property type="term" value="C:lamellipodium"/>
    <property type="evidence" value="ECO:0007669"/>
    <property type="project" value="TreeGrafter"/>
</dbReference>
<proteinExistence type="predicted"/>
<evidence type="ECO:0000313" key="2">
    <source>
        <dbReference type="Ensembl" id="ENSSANP00000009579.1"/>
    </source>
</evidence>
<accession>A0A671KVI0</accession>
<dbReference type="InterPro" id="IPR029982">
    <property type="entry name" value="Kptn"/>
</dbReference>
<dbReference type="Proteomes" id="UP000472260">
    <property type="component" value="Unassembled WGS sequence"/>
</dbReference>
<gene>
    <name evidence="2" type="primary">kptn</name>
</gene>
<dbReference type="GO" id="GO:0051015">
    <property type="term" value="F:actin filament binding"/>
    <property type="evidence" value="ECO:0007669"/>
    <property type="project" value="TreeGrafter"/>
</dbReference>
<dbReference type="AlphaFoldDB" id="A0A671KVI0"/>
<dbReference type="InterPro" id="IPR028994">
    <property type="entry name" value="Integrin_alpha_N"/>
</dbReference>
<dbReference type="GO" id="GO:0007015">
    <property type="term" value="P:actin filament organization"/>
    <property type="evidence" value="ECO:0007669"/>
    <property type="project" value="InterPro"/>
</dbReference>
<organism evidence="2 3">
    <name type="scientific">Sinocyclocheilus anshuiensis</name>
    <dbReference type="NCBI Taxonomy" id="1608454"/>
    <lineage>
        <taxon>Eukaryota</taxon>
        <taxon>Metazoa</taxon>
        <taxon>Chordata</taxon>
        <taxon>Craniata</taxon>
        <taxon>Vertebrata</taxon>
        <taxon>Euteleostomi</taxon>
        <taxon>Actinopterygii</taxon>
        <taxon>Neopterygii</taxon>
        <taxon>Teleostei</taxon>
        <taxon>Ostariophysi</taxon>
        <taxon>Cypriniformes</taxon>
        <taxon>Cyprinidae</taxon>
        <taxon>Cyprininae</taxon>
        <taxon>Sinocyclocheilus</taxon>
    </lineage>
</organism>
<feature type="region of interest" description="Disordered" evidence="1">
    <location>
        <begin position="393"/>
        <end position="418"/>
    </location>
</feature>
<evidence type="ECO:0000256" key="1">
    <source>
        <dbReference type="SAM" id="MobiDB-lite"/>
    </source>
</evidence>
<sequence>MLPDIKGMCPFVEDSFSRFPSQSNIYGLCQAGEQELLAATLKGKVVCFRYQDLQKKIRPVAREIQFTYIPVDAEIVSIDAFNKSAPERGMVVGITFIKDSGDKATPFLNIYCDYEPGSEFNLESIAQSCLNLELQFTPFQLYHTEVHCGDGSSETVFLLSGHDQLIHLYKENASLHQFEEQPVERLFPELQELPICFFSGFLCTFALLEILQNWRVQHDSPISTVLLFPLKQQHQSPDTNSSQRETFNLLVTSSIEMAVVYRDVEQYGLSRQLCLAESDQCDAVLCALVVDLDFDGQHELLLGTYGQDLLCYKFHQPTGAFEDKLQLLWRRSFKSPLLSLIYLDLDGDGLRELAVLTLKGLHILQHSLKTTADLVLHRLSTLVSRLPISSKDQSIKNQDGEEGSISISNEQRTAETGH</sequence>
<dbReference type="Ensembl" id="ENSSANT00000010263.1">
    <property type="protein sequence ID" value="ENSSANP00000009579.1"/>
    <property type="gene ID" value="ENSSANG00000005196.1"/>
</dbReference>
<dbReference type="GO" id="GO:0140007">
    <property type="term" value="C:KICSTOR complex"/>
    <property type="evidence" value="ECO:0007669"/>
    <property type="project" value="TreeGrafter"/>
</dbReference>